<feature type="transmembrane region" description="Helical" evidence="12">
    <location>
        <begin position="89"/>
        <end position="116"/>
    </location>
</feature>
<evidence type="ECO:0000256" key="1">
    <source>
        <dbReference type="ARBA" id="ARBA00004651"/>
    </source>
</evidence>
<evidence type="ECO:0000256" key="3">
    <source>
        <dbReference type="ARBA" id="ARBA00022475"/>
    </source>
</evidence>
<dbReference type="EMBL" id="CP017316">
    <property type="protein sequence ID" value="AOT60041.1"/>
    <property type="molecule type" value="Genomic_DNA"/>
</dbReference>
<comment type="subcellular location">
    <subcellularLocation>
        <location evidence="1">Cell membrane</location>
        <topology evidence="1">Multi-pass membrane protein</topology>
    </subcellularLocation>
</comment>
<dbReference type="Proteomes" id="UP000095349">
    <property type="component" value="Chromosome"/>
</dbReference>
<keyword evidence="3" id="KW-1003">Cell membrane</keyword>
<dbReference type="InterPro" id="IPR036318">
    <property type="entry name" value="FAD-bd_PCMH-like_sf"/>
</dbReference>
<feature type="domain" description="CNNM transmembrane" evidence="14">
    <location>
        <begin position="1"/>
        <end position="199"/>
    </location>
</feature>
<feature type="transmembrane region" description="Helical" evidence="12">
    <location>
        <begin position="59"/>
        <end position="83"/>
    </location>
</feature>
<evidence type="ECO:0000256" key="5">
    <source>
        <dbReference type="ARBA" id="ARBA00022737"/>
    </source>
</evidence>
<dbReference type="InterPro" id="IPR016169">
    <property type="entry name" value="FAD-bd_PCMH_sub2"/>
</dbReference>
<feature type="domain" description="CBS" evidence="13">
    <location>
        <begin position="276"/>
        <end position="333"/>
    </location>
</feature>
<evidence type="ECO:0000256" key="9">
    <source>
        <dbReference type="PROSITE-ProRule" id="PRU00703"/>
    </source>
</evidence>
<proteinExistence type="inferred from homology"/>
<feature type="region of interest" description="Disordered" evidence="11">
    <location>
        <begin position="420"/>
        <end position="448"/>
    </location>
</feature>
<keyword evidence="7 9" id="KW-0129">CBS domain</keyword>
<dbReference type="SMART" id="SM01091">
    <property type="entry name" value="CorC_HlyC"/>
    <property type="match status" value="1"/>
</dbReference>
<evidence type="ECO:0000259" key="13">
    <source>
        <dbReference type="PROSITE" id="PS51371"/>
    </source>
</evidence>
<name>A0A1D8G3M1_9ACTN</name>
<sequence length="448" mass="47839">MDGYWLELALVAVLIVLNALFAGSEIALLSLRESQLRRLRGRNGSAGRLVRLADDPNRYLATIQIGITLAGFLASATAAVSLAEPIAPWLSFFGASAEAVAIALVTLVLTFVTLVVGELAPKRLAMQYALPWALLAATPLTVLSAAARPVVWALGRSTNAVVRLLGGDPRTGREPPTPEELKDMVVSHRGLSSQQRRIVSSALDIHERTLREALVPRRSVFTLPASVAAAQARAELAAAGHSRAPVVRSGHFDDVVGVVRLRDLTTVDDDTPVTEVVRPAVVFSDFTRVSEALRRFRTERQQFAIVVDEYGSVLGIVTIEDLLEEIVGEIYDETDRDVLAVRRQPDGSLLLPGSFPVHDLPDIGVDAEELAGEGHRFTTVAGLVLERLGAIPAAGERVAVGDWEVEVTEVRHHTVMAVRLRRRTDGGPGGGPGTGERDADGDGGGGGT</sequence>
<keyword evidence="8 10" id="KW-0472">Membrane</keyword>
<feature type="transmembrane region" description="Helical" evidence="12">
    <location>
        <begin position="128"/>
        <end position="147"/>
    </location>
</feature>
<dbReference type="Pfam" id="PF03471">
    <property type="entry name" value="CorC_HlyC"/>
    <property type="match status" value="1"/>
</dbReference>
<evidence type="ECO:0000256" key="12">
    <source>
        <dbReference type="SAM" id="Phobius"/>
    </source>
</evidence>
<dbReference type="Gene3D" id="3.10.580.10">
    <property type="entry name" value="CBS-domain"/>
    <property type="match status" value="1"/>
</dbReference>
<keyword evidence="6 10" id="KW-1133">Transmembrane helix</keyword>
<evidence type="ECO:0000313" key="15">
    <source>
        <dbReference type="EMBL" id="AOT60041.1"/>
    </source>
</evidence>
<dbReference type="PATRIC" id="fig|285473.5.peg.3035"/>
<evidence type="ECO:0000256" key="11">
    <source>
        <dbReference type="SAM" id="MobiDB-lite"/>
    </source>
</evidence>
<comment type="similarity">
    <text evidence="2">Belongs to the UPF0053 family.</text>
</comment>
<dbReference type="STRING" id="285473.A4G23_02904"/>
<dbReference type="RefSeq" id="WP_031130086.1">
    <property type="nucleotide sequence ID" value="NZ_CP017316.1"/>
</dbReference>
<evidence type="ECO:0000256" key="8">
    <source>
        <dbReference type="ARBA" id="ARBA00023136"/>
    </source>
</evidence>
<dbReference type="InterPro" id="IPR000644">
    <property type="entry name" value="CBS_dom"/>
</dbReference>
<keyword evidence="5" id="KW-0677">Repeat</keyword>
<dbReference type="Pfam" id="PF01595">
    <property type="entry name" value="CNNM"/>
    <property type="match status" value="1"/>
</dbReference>
<dbReference type="KEGG" id="srn:A4G23_02904"/>
<dbReference type="GO" id="GO:0050660">
    <property type="term" value="F:flavin adenine dinucleotide binding"/>
    <property type="evidence" value="ECO:0007669"/>
    <property type="project" value="InterPro"/>
</dbReference>
<evidence type="ECO:0000256" key="10">
    <source>
        <dbReference type="PROSITE-ProRule" id="PRU01193"/>
    </source>
</evidence>
<dbReference type="Pfam" id="PF00571">
    <property type="entry name" value="CBS"/>
    <property type="match status" value="2"/>
</dbReference>
<dbReference type="InterPro" id="IPR002550">
    <property type="entry name" value="CNNM"/>
</dbReference>
<dbReference type="PROSITE" id="PS51371">
    <property type="entry name" value="CBS"/>
    <property type="match status" value="2"/>
</dbReference>
<dbReference type="PANTHER" id="PTHR43099">
    <property type="entry name" value="UPF0053 PROTEIN YRKA"/>
    <property type="match status" value="1"/>
</dbReference>
<keyword evidence="16" id="KW-1185">Reference proteome</keyword>
<accession>A0A1D8G3M1</accession>
<dbReference type="PROSITE" id="PS51846">
    <property type="entry name" value="CNNM"/>
    <property type="match status" value="1"/>
</dbReference>
<dbReference type="SUPFAM" id="SSF56176">
    <property type="entry name" value="FAD-binding/transporter-associated domain-like"/>
    <property type="match status" value="1"/>
</dbReference>
<dbReference type="GeneID" id="91404426"/>
<dbReference type="CDD" id="cd04590">
    <property type="entry name" value="CBS_pair_CorC_HlyC_assoc"/>
    <property type="match status" value="1"/>
</dbReference>
<dbReference type="Gene3D" id="3.30.465.10">
    <property type="match status" value="1"/>
</dbReference>
<organism evidence="15 16">
    <name type="scientific">Streptomyces rubrolavendulae</name>
    <dbReference type="NCBI Taxonomy" id="285473"/>
    <lineage>
        <taxon>Bacteria</taxon>
        <taxon>Bacillati</taxon>
        <taxon>Actinomycetota</taxon>
        <taxon>Actinomycetes</taxon>
        <taxon>Kitasatosporales</taxon>
        <taxon>Streptomycetaceae</taxon>
        <taxon>Streptomyces</taxon>
    </lineage>
</organism>
<dbReference type="InterPro" id="IPR051676">
    <property type="entry name" value="UPF0053_domain"/>
</dbReference>
<evidence type="ECO:0000256" key="7">
    <source>
        <dbReference type="ARBA" id="ARBA00023122"/>
    </source>
</evidence>
<feature type="domain" description="CBS" evidence="13">
    <location>
        <begin position="216"/>
        <end position="275"/>
    </location>
</feature>
<dbReference type="InterPro" id="IPR046342">
    <property type="entry name" value="CBS_dom_sf"/>
</dbReference>
<gene>
    <name evidence="15" type="primary">tlyC_2</name>
    <name evidence="15" type="ORF">A4G23_02904</name>
</gene>
<evidence type="ECO:0000256" key="4">
    <source>
        <dbReference type="ARBA" id="ARBA00022692"/>
    </source>
</evidence>
<dbReference type="AlphaFoldDB" id="A0A1D8G3M1"/>
<dbReference type="PANTHER" id="PTHR43099:SF5">
    <property type="entry name" value="HLYC_CORC FAMILY TRANSPORTER"/>
    <property type="match status" value="1"/>
</dbReference>
<dbReference type="GO" id="GO:0005886">
    <property type="term" value="C:plasma membrane"/>
    <property type="evidence" value="ECO:0007669"/>
    <property type="project" value="UniProtKB-SubCell"/>
</dbReference>
<dbReference type="InterPro" id="IPR044751">
    <property type="entry name" value="Ion_transp-like_CBS"/>
</dbReference>
<feature type="transmembrane region" description="Helical" evidence="12">
    <location>
        <begin position="6"/>
        <end position="31"/>
    </location>
</feature>
<dbReference type="SUPFAM" id="SSF54631">
    <property type="entry name" value="CBS-domain pair"/>
    <property type="match status" value="1"/>
</dbReference>
<evidence type="ECO:0000313" key="16">
    <source>
        <dbReference type="Proteomes" id="UP000095349"/>
    </source>
</evidence>
<dbReference type="SMART" id="SM00116">
    <property type="entry name" value="CBS"/>
    <property type="match status" value="2"/>
</dbReference>
<evidence type="ECO:0000259" key="14">
    <source>
        <dbReference type="PROSITE" id="PS51846"/>
    </source>
</evidence>
<keyword evidence="4 10" id="KW-0812">Transmembrane</keyword>
<dbReference type="InterPro" id="IPR005170">
    <property type="entry name" value="Transptr-assoc_dom"/>
</dbReference>
<evidence type="ECO:0000256" key="6">
    <source>
        <dbReference type="ARBA" id="ARBA00022989"/>
    </source>
</evidence>
<reference evidence="15 16" key="1">
    <citation type="submission" date="2016-09" db="EMBL/GenBank/DDBJ databases">
        <title>Streptomyces rubrolavendulae MJM4426 Genome sequencing and assembly.</title>
        <authorList>
            <person name="Kim J.-G."/>
        </authorList>
    </citation>
    <scope>NUCLEOTIDE SEQUENCE [LARGE SCALE GENOMIC DNA]</scope>
    <source>
        <strain evidence="15 16">MJM4426</strain>
    </source>
</reference>
<protein>
    <submittedName>
        <fullName evidence="15">Hemolysin C</fullName>
    </submittedName>
</protein>
<dbReference type="OrthoDB" id="110231at2"/>
<evidence type="ECO:0000256" key="2">
    <source>
        <dbReference type="ARBA" id="ARBA00006337"/>
    </source>
</evidence>